<dbReference type="EMBL" id="AZCT01000001">
    <property type="protein sequence ID" value="KRK13895.1"/>
    <property type="molecule type" value="Genomic_DNA"/>
</dbReference>
<evidence type="ECO:0000256" key="2">
    <source>
        <dbReference type="ARBA" id="ARBA00022491"/>
    </source>
</evidence>
<dbReference type="NCBIfam" id="NF003989">
    <property type="entry name" value="PRK05472.1-3"/>
    <property type="match status" value="1"/>
</dbReference>
<evidence type="ECO:0000313" key="9">
    <source>
        <dbReference type="EMBL" id="KRK13895.1"/>
    </source>
</evidence>
<dbReference type="InterPro" id="IPR009718">
    <property type="entry name" value="Rex_DNA-bd_C_dom"/>
</dbReference>
<comment type="subcellular location">
    <subcellularLocation>
        <location evidence="7">Cytoplasm</location>
    </subcellularLocation>
</comment>
<dbReference type="GO" id="GO:0003677">
    <property type="term" value="F:DNA binding"/>
    <property type="evidence" value="ECO:0007669"/>
    <property type="project" value="UniProtKB-UniRule"/>
</dbReference>
<name>A0A0R1F5Q5_LACZE</name>
<comment type="caution">
    <text evidence="9">The sequence shown here is derived from an EMBL/GenBank/DDBJ whole genome shotgun (WGS) entry which is preliminary data.</text>
</comment>
<evidence type="ECO:0000256" key="4">
    <source>
        <dbReference type="ARBA" id="ARBA00023027"/>
    </source>
</evidence>
<dbReference type="SMART" id="SM00881">
    <property type="entry name" value="CoA_binding"/>
    <property type="match status" value="1"/>
</dbReference>
<dbReference type="Gene3D" id="1.10.10.10">
    <property type="entry name" value="Winged helix-like DNA-binding domain superfamily/Winged helix DNA-binding domain"/>
    <property type="match status" value="1"/>
</dbReference>
<dbReference type="InterPro" id="IPR036388">
    <property type="entry name" value="WH-like_DNA-bd_sf"/>
</dbReference>
<feature type="binding site" evidence="7">
    <location>
        <begin position="95"/>
        <end position="100"/>
    </location>
    <ligand>
        <name>NAD(+)</name>
        <dbReference type="ChEBI" id="CHEBI:57540"/>
    </ligand>
</feature>
<evidence type="ECO:0000256" key="3">
    <source>
        <dbReference type="ARBA" id="ARBA00023015"/>
    </source>
</evidence>
<organism evidence="9 10">
    <name type="scientific">Lacticaseibacillus zeae DSM 20178 = KCTC 3804</name>
    <dbReference type="NCBI Taxonomy" id="1423816"/>
    <lineage>
        <taxon>Bacteria</taxon>
        <taxon>Bacillati</taxon>
        <taxon>Bacillota</taxon>
        <taxon>Bacilli</taxon>
        <taxon>Lactobacillales</taxon>
        <taxon>Lactobacillaceae</taxon>
        <taxon>Lacticaseibacillus</taxon>
    </lineage>
</organism>
<accession>A0A0R1F5Q5</accession>
<dbReference type="Pfam" id="PF06971">
    <property type="entry name" value="Put_DNA-bind_N"/>
    <property type="match status" value="1"/>
</dbReference>
<dbReference type="eggNOG" id="COG2344">
    <property type="taxonomic scope" value="Bacteria"/>
</dbReference>
<dbReference type="NCBIfam" id="NF003995">
    <property type="entry name" value="PRK05472.2-4"/>
    <property type="match status" value="1"/>
</dbReference>
<comment type="function">
    <text evidence="7">Modulates transcription in response to changes in cellular NADH/NAD(+) redox state.</text>
</comment>
<dbReference type="GO" id="GO:0005737">
    <property type="term" value="C:cytoplasm"/>
    <property type="evidence" value="ECO:0007669"/>
    <property type="project" value="UniProtKB-SubCell"/>
</dbReference>
<dbReference type="InterPro" id="IPR036291">
    <property type="entry name" value="NAD(P)-bd_dom_sf"/>
</dbReference>
<proteinExistence type="inferred from homology"/>
<gene>
    <name evidence="7" type="primary">rex</name>
    <name evidence="9" type="ORF">FD51_GL000465</name>
</gene>
<keyword evidence="3 7" id="KW-0805">Transcription regulation</keyword>
<keyword evidence="1 7" id="KW-0963">Cytoplasm</keyword>
<evidence type="ECO:0000256" key="1">
    <source>
        <dbReference type="ARBA" id="ARBA00022490"/>
    </source>
</evidence>
<dbReference type="Pfam" id="PF02629">
    <property type="entry name" value="CoA_binding"/>
    <property type="match status" value="1"/>
</dbReference>
<evidence type="ECO:0000313" key="10">
    <source>
        <dbReference type="Proteomes" id="UP000051984"/>
    </source>
</evidence>
<dbReference type="NCBIfam" id="NF003994">
    <property type="entry name" value="PRK05472.2-3"/>
    <property type="match status" value="1"/>
</dbReference>
<comment type="similarity">
    <text evidence="7">Belongs to the transcriptional regulatory Rex family.</text>
</comment>
<feature type="domain" description="CoA-binding" evidence="8">
    <location>
        <begin position="84"/>
        <end position="184"/>
    </location>
</feature>
<dbReference type="GO" id="GO:0045892">
    <property type="term" value="P:negative regulation of DNA-templated transcription"/>
    <property type="evidence" value="ECO:0007669"/>
    <property type="project" value="InterPro"/>
</dbReference>
<dbReference type="PANTHER" id="PTHR35786:SF1">
    <property type="entry name" value="REDOX-SENSING TRANSCRIPTIONAL REPRESSOR REX 1"/>
    <property type="match status" value="1"/>
</dbReference>
<comment type="subunit">
    <text evidence="7">Homodimer.</text>
</comment>
<sequence length="225" mass="24704">MFILVVNKQALSQATIKRIPVYYRTVKALQQSGVKRVRSDRLSKLVHIAPATIRRDFSNFGDLGRSGYGYSVDLLAEVFGELLEVHSEEQMLLVGCGNLGRALLTNNFRRNPDLSIVMGFDTDPSLIGTTIAGIPIYNLATLSEKIRPGMHTAIVCVPSSAQAAVISELEANGITAILTFAPKPVPAQPETTIRYIDLTSELQALLFVDHQNKLTQERKAPLKQS</sequence>
<dbReference type="AlphaFoldDB" id="A0A0R1F5Q5"/>
<protein>
    <recommendedName>
        <fullName evidence="7">Redox-sensing transcriptional repressor Rex</fullName>
    </recommendedName>
</protein>
<evidence type="ECO:0000259" key="8">
    <source>
        <dbReference type="SMART" id="SM00881"/>
    </source>
</evidence>
<dbReference type="Proteomes" id="UP000051984">
    <property type="component" value="Unassembled WGS sequence"/>
</dbReference>
<dbReference type="SUPFAM" id="SSF51735">
    <property type="entry name" value="NAD(P)-binding Rossmann-fold domains"/>
    <property type="match status" value="1"/>
</dbReference>
<dbReference type="PANTHER" id="PTHR35786">
    <property type="entry name" value="REDOX-SENSING TRANSCRIPTIONAL REPRESSOR REX"/>
    <property type="match status" value="1"/>
</dbReference>
<keyword evidence="5 7" id="KW-0238">DNA-binding</keyword>
<dbReference type="GO" id="GO:0051775">
    <property type="term" value="P:response to redox state"/>
    <property type="evidence" value="ECO:0007669"/>
    <property type="project" value="InterPro"/>
</dbReference>
<dbReference type="Gene3D" id="3.40.50.720">
    <property type="entry name" value="NAD(P)-binding Rossmann-like Domain"/>
    <property type="match status" value="1"/>
</dbReference>
<evidence type="ECO:0000256" key="7">
    <source>
        <dbReference type="HAMAP-Rule" id="MF_01131"/>
    </source>
</evidence>
<feature type="DNA-binding region" description="H-T-H motif" evidence="7">
    <location>
        <begin position="21"/>
        <end position="60"/>
    </location>
</feature>
<dbReference type="GO" id="GO:0003700">
    <property type="term" value="F:DNA-binding transcription factor activity"/>
    <property type="evidence" value="ECO:0007669"/>
    <property type="project" value="UniProtKB-UniRule"/>
</dbReference>
<keyword evidence="4 7" id="KW-0520">NAD</keyword>
<evidence type="ECO:0000256" key="5">
    <source>
        <dbReference type="ARBA" id="ARBA00023125"/>
    </source>
</evidence>
<dbReference type="SUPFAM" id="SSF46785">
    <property type="entry name" value="Winged helix' DNA-binding domain"/>
    <property type="match status" value="1"/>
</dbReference>
<reference evidence="9 10" key="1">
    <citation type="journal article" date="2015" name="Genome Announc.">
        <title>Expanding the biotechnology potential of lactobacilli through comparative genomics of 213 strains and associated genera.</title>
        <authorList>
            <person name="Sun Z."/>
            <person name="Harris H.M."/>
            <person name="McCann A."/>
            <person name="Guo C."/>
            <person name="Argimon S."/>
            <person name="Zhang W."/>
            <person name="Yang X."/>
            <person name="Jeffery I.B."/>
            <person name="Cooney J.C."/>
            <person name="Kagawa T.F."/>
            <person name="Liu W."/>
            <person name="Song Y."/>
            <person name="Salvetti E."/>
            <person name="Wrobel A."/>
            <person name="Rasinkangas P."/>
            <person name="Parkhill J."/>
            <person name="Rea M.C."/>
            <person name="O'Sullivan O."/>
            <person name="Ritari J."/>
            <person name="Douillard F.P."/>
            <person name="Paul Ross R."/>
            <person name="Yang R."/>
            <person name="Briner A.E."/>
            <person name="Felis G.E."/>
            <person name="de Vos W.M."/>
            <person name="Barrangou R."/>
            <person name="Klaenhammer T.R."/>
            <person name="Caufield P.W."/>
            <person name="Cui Y."/>
            <person name="Zhang H."/>
            <person name="O'Toole P.W."/>
        </authorList>
    </citation>
    <scope>NUCLEOTIDE SEQUENCE [LARGE SCALE GENOMIC DNA]</scope>
    <source>
        <strain evidence="9 10">DSM 20178</strain>
    </source>
</reference>
<evidence type="ECO:0000256" key="6">
    <source>
        <dbReference type="ARBA" id="ARBA00023163"/>
    </source>
</evidence>
<dbReference type="HAMAP" id="MF_01131">
    <property type="entry name" value="Rex"/>
    <property type="match status" value="1"/>
</dbReference>
<dbReference type="InterPro" id="IPR022876">
    <property type="entry name" value="Tscrpt_rep_Rex"/>
</dbReference>
<dbReference type="InterPro" id="IPR003781">
    <property type="entry name" value="CoA-bd"/>
</dbReference>
<dbReference type="InterPro" id="IPR036390">
    <property type="entry name" value="WH_DNA-bd_sf"/>
</dbReference>
<dbReference type="PATRIC" id="fig|1423816.3.peg.467"/>
<keyword evidence="6 7" id="KW-0804">Transcription</keyword>
<keyword evidence="2 7" id="KW-0678">Repressor</keyword>